<dbReference type="AlphaFoldDB" id="A0A1W1Z7U7"/>
<organism evidence="1 2">
    <name type="scientific">Sporomusa malonica</name>
    <dbReference type="NCBI Taxonomy" id="112901"/>
    <lineage>
        <taxon>Bacteria</taxon>
        <taxon>Bacillati</taxon>
        <taxon>Bacillota</taxon>
        <taxon>Negativicutes</taxon>
        <taxon>Selenomonadales</taxon>
        <taxon>Sporomusaceae</taxon>
        <taxon>Sporomusa</taxon>
    </lineage>
</organism>
<dbReference type="Pfam" id="PF07009">
    <property type="entry name" value="NusG_II"/>
    <property type="match status" value="1"/>
</dbReference>
<dbReference type="Gene3D" id="2.60.320.10">
    <property type="entry name" value="N-utilization substance G protein NusG, insert domain"/>
    <property type="match status" value="1"/>
</dbReference>
<dbReference type="RefSeq" id="WP_084574432.1">
    <property type="nucleotide sequence ID" value="NZ_CP155572.1"/>
</dbReference>
<gene>
    <name evidence="1" type="ORF">SAMN04488500_10376</name>
</gene>
<name>A0A1W1Z7U7_9FIRM</name>
<sequence length="127" mass="14125">MVGMTRADKVLVVLVLLIAIVGIGLNMSIVAAGGEQKAEIWVEGTLYKMVPLKEGYKQEFRIGGDSHYDIVEVQDTRIRVREADCPNQDCIKMGWIQHAPQQIVCLPYRIVIKVVSSAPTDTDTIVR</sequence>
<dbReference type="OrthoDB" id="47603at2"/>
<reference evidence="1 2" key="1">
    <citation type="submission" date="2017-04" db="EMBL/GenBank/DDBJ databases">
        <authorList>
            <person name="Afonso C.L."/>
            <person name="Miller P.J."/>
            <person name="Scott M.A."/>
            <person name="Spackman E."/>
            <person name="Goraichik I."/>
            <person name="Dimitrov K.M."/>
            <person name="Suarez D.L."/>
            <person name="Swayne D.E."/>
        </authorList>
    </citation>
    <scope>NUCLEOTIDE SEQUENCE [LARGE SCALE GENOMIC DNA]</scope>
    <source>
        <strain evidence="1 2">DSM 5090</strain>
    </source>
</reference>
<accession>A0A1W1Z7U7</accession>
<proteinExistence type="predicted"/>
<protein>
    <submittedName>
        <fullName evidence="1">Uncharacterized protein</fullName>
    </submittedName>
</protein>
<dbReference type="EMBL" id="FWXI01000003">
    <property type="protein sequence ID" value="SMC44530.1"/>
    <property type="molecule type" value="Genomic_DNA"/>
</dbReference>
<dbReference type="CDD" id="cd09846">
    <property type="entry name" value="DUF1312"/>
    <property type="match status" value="1"/>
</dbReference>
<dbReference type="Proteomes" id="UP000192738">
    <property type="component" value="Unassembled WGS sequence"/>
</dbReference>
<dbReference type="InterPro" id="IPR038690">
    <property type="entry name" value="NusG_2_sf"/>
</dbReference>
<dbReference type="STRING" id="112901.SAMN04488500_10376"/>
<evidence type="ECO:0000313" key="2">
    <source>
        <dbReference type="Proteomes" id="UP000192738"/>
    </source>
</evidence>
<keyword evidence="2" id="KW-1185">Reference proteome</keyword>
<evidence type="ECO:0000313" key="1">
    <source>
        <dbReference type="EMBL" id="SMC44530.1"/>
    </source>
</evidence>